<comment type="similarity">
    <text evidence="1">Belongs to the low molecular weight phosphotyrosine protein phosphatase family.</text>
</comment>
<dbReference type="CDD" id="cd16344">
    <property type="entry name" value="LMWPAP"/>
    <property type="match status" value="1"/>
</dbReference>
<proteinExistence type="inferred from homology"/>
<dbReference type="RefSeq" id="WP_273842374.1">
    <property type="nucleotide sequence ID" value="NZ_JAQQWT010000005.1"/>
</dbReference>
<evidence type="ECO:0000313" key="6">
    <source>
        <dbReference type="Proteomes" id="UP001589833"/>
    </source>
</evidence>
<dbReference type="EMBL" id="JBHLTR010000054">
    <property type="protein sequence ID" value="MFC0561079.1"/>
    <property type="molecule type" value="Genomic_DNA"/>
</dbReference>
<keyword evidence="6" id="KW-1185">Reference proteome</keyword>
<organism evidence="5 6">
    <name type="scientific">Halalkalibacter alkalisediminis</name>
    <dbReference type="NCBI Taxonomy" id="935616"/>
    <lineage>
        <taxon>Bacteria</taxon>
        <taxon>Bacillati</taxon>
        <taxon>Bacillota</taxon>
        <taxon>Bacilli</taxon>
        <taxon>Bacillales</taxon>
        <taxon>Bacillaceae</taxon>
        <taxon>Halalkalibacter</taxon>
    </lineage>
</organism>
<dbReference type="PANTHER" id="PTHR11717:SF31">
    <property type="entry name" value="LOW MOLECULAR WEIGHT PROTEIN-TYROSINE-PHOSPHATASE ETP-RELATED"/>
    <property type="match status" value="1"/>
</dbReference>
<dbReference type="InterPro" id="IPR017867">
    <property type="entry name" value="Tyr_phospatase_low_mol_wt"/>
</dbReference>
<gene>
    <name evidence="5" type="ORF">ACFFH4_19215</name>
</gene>
<keyword evidence="2" id="KW-0378">Hydrolase</keyword>
<dbReference type="SUPFAM" id="SSF52788">
    <property type="entry name" value="Phosphotyrosine protein phosphatases I"/>
    <property type="match status" value="1"/>
</dbReference>
<sequence length="149" mass="16524">MKKVLFVCTGNTCRSPMAEVLLRSRVGEDIEVKSAGVQAFPDSPASEGTKAVLSELGIVENHRSKHVTEELLEWADLVLTMTSSHKQMIQTFFPQVSEYLFTLKEYVDPNTPNPDIADPIGGPIEAYRQTAKEIEASLDGLTRKIKEES</sequence>
<evidence type="ECO:0000256" key="3">
    <source>
        <dbReference type="ARBA" id="ARBA00022912"/>
    </source>
</evidence>
<dbReference type="Gene3D" id="3.40.50.2300">
    <property type="match status" value="1"/>
</dbReference>
<dbReference type="InterPro" id="IPR023485">
    <property type="entry name" value="Ptyr_pPase"/>
</dbReference>
<dbReference type="SMART" id="SM00226">
    <property type="entry name" value="LMWPc"/>
    <property type="match status" value="1"/>
</dbReference>
<reference evidence="5 6" key="1">
    <citation type="submission" date="2024-09" db="EMBL/GenBank/DDBJ databases">
        <authorList>
            <person name="Sun Q."/>
            <person name="Mori K."/>
        </authorList>
    </citation>
    <scope>NUCLEOTIDE SEQUENCE [LARGE SCALE GENOMIC DNA]</scope>
    <source>
        <strain evidence="5 6">NCAIM B.02301</strain>
    </source>
</reference>
<dbReference type="Proteomes" id="UP001589833">
    <property type="component" value="Unassembled WGS sequence"/>
</dbReference>
<evidence type="ECO:0000256" key="2">
    <source>
        <dbReference type="ARBA" id="ARBA00022801"/>
    </source>
</evidence>
<feature type="domain" description="Phosphotyrosine protein phosphatase I" evidence="4">
    <location>
        <begin position="2"/>
        <end position="144"/>
    </location>
</feature>
<dbReference type="PANTHER" id="PTHR11717">
    <property type="entry name" value="LOW MOLECULAR WEIGHT PROTEIN TYROSINE PHOSPHATASE"/>
    <property type="match status" value="1"/>
</dbReference>
<dbReference type="PRINTS" id="PR00719">
    <property type="entry name" value="LMWPTPASE"/>
</dbReference>
<dbReference type="InterPro" id="IPR050438">
    <property type="entry name" value="LMW_PTPase"/>
</dbReference>
<dbReference type="InterPro" id="IPR036196">
    <property type="entry name" value="Ptyr_pPase_sf"/>
</dbReference>
<evidence type="ECO:0000259" key="4">
    <source>
        <dbReference type="SMART" id="SM00226"/>
    </source>
</evidence>
<keyword evidence="3" id="KW-0904">Protein phosphatase</keyword>
<comment type="caution">
    <text evidence="5">The sequence shown here is derived from an EMBL/GenBank/DDBJ whole genome shotgun (WGS) entry which is preliminary data.</text>
</comment>
<evidence type="ECO:0000313" key="5">
    <source>
        <dbReference type="EMBL" id="MFC0561079.1"/>
    </source>
</evidence>
<name>A0ABV6NKY0_9BACI</name>
<protein>
    <submittedName>
        <fullName evidence="5">Low molecular weight protein arginine phosphatase</fullName>
    </submittedName>
</protein>
<evidence type="ECO:0000256" key="1">
    <source>
        <dbReference type="ARBA" id="ARBA00011063"/>
    </source>
</evidence>
<accession>A0ABV6NKY0</accession>
<dbReference type="Pfam" id="PF01451">
    <property type="entry name" value="LMWPc"/>
    <property type="match status" value="1"/>
</dbReference>